<comment type="caution">
    <text evidence="2">The sequence shown here is derived from an EMBL/GenBank/DDBJ whole genome shotgun (WGS) entry which is preliminary data.</text>
</comment>
<name>A0A928GIQ3_XYLRU</name>
<feature type="chain" id="PRO_5037664957" evidence="1">
    <location>
        <begin position="19"/>
        <end position="155"/>
    </location>
</feature>
<dbReference type="AlphaFoldDB" id="A0A928GIQ3"/>
<keyword evidence="1" id="KW-0732">Signal</keyword>
<reference evidence="2" key="1">
    <citation type="submission" date="2019-04" db="EMBL/GenBank/DDBJ databases">
        <title>Evolution of Biomass-Degrading Anaerobic Consortia Revealed by Metagenomics.</title>
        <authorList>
            <person name="Peng X."/>
        </authorList>
    </citation>
    <scope>NUCLEOTIDE SEQUENCE</scope>
    <source>
        <strain evidence="2">SIG141</strain>
    </source>
</reference>
<feature type="signal peptide" evidence="1">
    <location>
        <begin position="1"/>
        <end position="18"/>
    </location>
</feature>
<evidence type="ECO:0000313" key="3">
    <source>
        <dbReference type="Proteomes" id="UP000763088"/>
    </source>
</evidence>
<evidence type="ECO:0000256" key="1">
    <source>
        <dbReference type="SAM" id="SignalP"/>
    </source>
</evidence>
<accession>A0A928GIQ3</accession>
<proteinExistence type="predicted"/>
<protein>
    <submittedName>
        <fullName evidence="2">Uncharacterized protein</fullName>
    </submittedName>
</protein>
<dbReference type="EMBL" id="SUYD01000007">
    <property type="protein sequence ID" value="MBE6266223.1"/>
    <property type="molecule type" value="Genomic_DNA"/>
</dbReference>
<organism evidence="2 3">
    <name type="scientific">Xylanibacter ruminicola</name>
    <name type="common">Prevotella ruminicola</name>
    <dbReference type="NCBI Taxonomy" id="839"/>
    <lineage>
        <taxon>Bacteria</taxon>
        <taxon>Pseudomonadati</taxon>
        <taxon>Bacteroidota</taxon>
        <taxon>Bacteroidia</taxon>
        <taxon>Bacteroidales</taxon>
        <taxon>Prevotellaceae</taxon>
        <taxon>Xylanibacter</taxon>
    </lineage>
</organism>
<evidence type="ECO:0000313" key="2">
    <source>
        <dbReference type="EMBL" id="MBE6266223.1"/>
    </source>
</evidence>
<dbReference type="Proteomes" id="UP000763088">
    <property type="component" value="Unassembled WGS sequence"/>
</dbReference>
<gene>
    <name evidence="2" type="ORF">E7102_07120</name>
</gene>
<sequence length="155" mass="18225">MKYLIFIFLFSTTIPSVASNSKCDENNPELYDSFGTIIKEWSDSSAIFRNKKGKEYKVVMNDVYYKDGEVALKNFIYKNTEKEYECNVREVFVILFGKNLEIEEVRIADVGIKTEPYDCEHKRDFINAIKKTKGLWMKKGGKRKKHVYVFSLHIH</sequence>